<gene>
    <name evidence="1" type="ORF">CYMTET_56353</name>
</gene>
<feature type="non-terminal residue" evidence="1">
    <location>
        <position position="1"/>
    </location>
</feature>
<sequence length="66" mass="7212">IGIGFFSATALFRERRGCTIYPKFQKFSGFHGGDDLKSLGFWLTISECPPVPFSIGADVYSICTAS</sequence>
<proteinExistence type="predicted"/>
<protein>
    <submittedName>
        <fullName evidence="1">Uncharacterized protein</fullName>
    </submittedName>
</protein>
<evidence type="ECO:0000313" key="2">
    <source>
        <dbReference type="Proteomes" id="UP001190700"/>
    </source>
</evidence>
<organism evidence="1 2">
    <name type="scientific">Cymbomonas tetramitiformis</name>
    <dbReference type="NCBI Taxonomy" id="36881"/>
    <lineage>
        <taxon>Eukaryota</taxon>
        <taxon>Viridiplantae</taxon>
        <taxon>Chlorophyta</taxon>
        <taxon>Pyramimonadophyceae</taxon>
        <taxon>Pyramimonadales</taxon>
        <taxon>Pyramimonadaceae</taxon>
        <taxon>Cymbomonas</taxon>
    </lineage>
</organism>
<reference evidence="1 2" key="1">
    <citation type="journal article" date="2015" name="Genome Biol. Evol.">
        <title>Comparative Genomics of a Bacterivorous Green Alga Reveals Evolutionary Causalities and Consequences of Phago-Mixotrophic Mode of Nutrition.</title>
        <authorList>
            <person name="Burns J.A."/>
            <person name="Paasch A."/>
            <person name="Narechania A."/>
            <person name="Kim E."/>
        </authorList>
    </citation>
    <scope>NUCLEOTIDE SEQUENCE [LARGE SCALE GENOMIC DNA]</scope>
    <source>
        <strain evidence="1 2">PLY_AMNH</strain>
    </source>
</reference>
<dbReference type="EMBL" id="LGRX02035745">
    <property type="protein sequence ID" value="KAK3233337.1"/>
    <property type="molecule type" value="Genomic_DNA"/>
</dbReference>
<keyword evidence="2" id="KW-1185">Reference proteome</keyword>
<name>A0AAE0BCJ4_9CHLO</name>
<evidence type="ECO:0000313" key="1">
    <source>
        <dbReference type="EMBL" id="KAK3233337.1"/>
    </source>
</evidence>
<comment type="caution">
    <text evidence="1">The sequence shown here is derived from an EMBL/GenBank/DDBJ whole genome shotgun (WGS) entry which is preliminary data.</text>
</comment>
<dbReference type="Proteomes" id="UP001190700">
    <property type="component" value="Unassembled WGS sequence"/>
</dbReference>
<dbReference type="AlphaFoldDB" id="A0AAE0BCJ4"/>
<accession>A0AAE0BCJ4</accession>